<evidence type="ECO:0000256" key="5">
    <source>
        <dbReference type="ARBA" id="ARBA00023163"/>
    </source>
</evidence>
<dbReference type="GO" id="GO:0003677">
    <property type="term" value="F:DNA binding"/>
    <property type="evidence" value="ECO:0007669"/>
    <property type="project" value="UniProtKB-KW"/>
</dbReference>
<keyword evidence="2" id="KW-0805">Transcription regulation</keyword>
<accession>A0A850PR81</accession>
<evidence type="ECO:0000313" key="9">
    <source>
        <dbReference type="EMBL" id="NVN50600.1"/>
    </source>
</evidence>
<dbReference type="PRINTS" id="PR00039">
    <property type="entry name" value="HTHLYSR"/>
</dbReference>
<evidence type="ECO:0000313" key="10">
    <source>
        <dbReference type="Proteomes" id="UP000570517"/>
    </source>
</evidence>
<evidence type="ECO:0000259" key="8">
    <source>
        <dbReference type="PROSITE" id="PS50931"/>
    </source>
</evidence>
<dbReference type="InterPro" id="IPR005119">
    <property type="entry name" value="LysR_subst-bd"/>
</dbReference>
<dbReference type="GO" id="GO:0003700">
    <property type="term" value="F:DNA-binding transcription factor activity"/>
    <property type="evidence" value="ECO:0007669"/>
    <property type="project" value="InterPro"/>
</dbReference>
<gene>
    <name evidence="9" type="ORF">HLY00_5539</name>
</gene>
<evidence type="ECO:0000256" key="1">
    <source>
        <dbReference type="ARBA" id="ARBA00009437"/>
    </source>
</evidence>
<comment type="function">
    <text evidence="7">Required for the induction the katG gene for catalase. Involved in the response to hydrogen peroxide.</text>
</comment>
<dbReference type="PANTHER" id="PTHR30346">
    <property type="entry name" value="TRANSCRIPTIONAL DUAL REGULATOR HCAR-RELATED"/>
    <property type="match status" value="1"/>
</dbReference>
<evidence type="ECO:0000256" key="6">
    <source>
        <dbReference type="ARBA" id="ARBA00040885"/>
    </source>
</evidence>
<keyword evidence="5" id="KW-0804">Transcription</keyword>
<evidence type="ECO:0000256" key="2">
    <source>
        <dbReference type="ARBA" id="ARBA00023015"/>
    </source>
</evidence>
<keyword evidence="4" id="KW-0010">Activator</keyword>
<comment type="similarity">
    <text evidence="1">Belongs to the LysR transcriptional regulatory family.</text>
</comment>
<reference evidence="9 10" key="1">
    <citation type="submission" date="2020-05" db="EMBL/GenBank/DDBJ databases">
        <title>Draft genome sequence of Mycobacterium hippocampi DL, isolated from European seabass, Dicentrarchus labrax, reared in fish farms.</title>
        <authorList>
            <person name="Stathopoulou P."/>
            <person name="Asimakis E."/>
            <person name="Tzokas K."/>
            <person name="Batargias C."/>
            <person name="Tsiamis G."/>
        </authorList>
    </citation>
    <scope>NUCLEOTIDE SEQUENCE [LARGE SCALE GENOMIC DNA]</scope>
    <source>
        <strain evidence="9 10">DL</strain>
    </source>
</reference>
<keyword evidence="10" id="KW-1185">Reference proteome</keyword>
<dbReference type="SUPFAM" id="SSF53850">
    <property type="entry name" value="Periplasmic binding protein-like II"/>
    <property type="match status" value="1"/>
</dbReference>
<evidence type="ECO:0000256" key="7">
    <source>
        <dbReference type="ARBA" id="ARBA00056658"/>
    </source>
</evidence>
<dbReference type="Gene3D" id="3.40.190.10">
    <property type="entry name" value="Periplasmic binding protein-like II"/>
    <property type="match status" value="2"/>
</dbReference>
<dbReference type="InterPro" id="IPR036390">
    <property type="entry name" value="WH_DNA-bd_sf"/>
</dbReference>
<dbReference type="GO" id="GO:0032993">
    <property type="term" value="C:protein-DNA complex"/>
    <property type="evidence" value="ECO:0007669"/>
    <property type="project" value="TreeGrafter"/>
</dbReference>
<name>A0A850PR81_9MYCO</name>
<evidence type="ECO:0000256" key="3">
    <source>
        <dbReference type="ARBA" id="ARBA00023125"/>
    </source>
</evidence>
<dbReference type="Pfam" id="PF00126">
    <property type="entry name" value="HTH_1"/>
    <property type="match status" value="1"/>
</dbReference>
<organism evidence="9 10">
    <name type="scientific">Mycolicibacterium hippocampi</name>
    <dbReference type="NCBI Taxonomy" id="659824"/>
    <lineage>
        <taxon>Bacteria</taxon>
        <taxon>Bacillati</taxon>
        <taxon>Actinomycetota</taxon>
        <taxon>Actinomycetes</taxon>
        <taxon>Mycobacteriales</taxon>
        <taxon>Mycobacteriaceae</taxon>
        <taxon>Mycolicibacterium</taxon>
    </lineage>
</organism>
<evidence type="ECO:0000256" key="4">
    <source>
        <dbReference type="ARBA" id="ARBA00023159"/>
    </source>
</evidence>
<comment type="caution">
    <text evidence="9">The sequence shown here is derived from an EMBL/GenBank/DDBJ whole genome shotgun (WGS) entry which is preliminary data.</text>
</comment>
<dbReference type="Proteomes" id="UP000570517">
    <property type="component" value="Unassembled WGS sequence"/>
</dbReference>
<feature type="domain" description="HTH lysR-type" evidence="8">
    <location>
        <begin position="5"/>
        <end position="62"/>
    </location>
</feature>
<dbReference type="PROSITE" id="PS50931">
    <property type="entry name" value="HTH_LYSR"/>
    <property type="match status" value="1"/>
</dbReference>
<dbReference type="AlphaFoldDB" id="A0A850PR81"/>
<protein>
    <recommendedName>
        <fullName evidence="6">Probable hydrogen peroxide-inducible genes activator</fullName>
    </recommendedName>
</protein>
<keyword evidence="3" id="KW-0238">DNA-binding</keyword>
<dbReference type="EMBL" id="JABFYL010000024">
    <property type="protein sequence ID" value="NVN50600.1"/>
    <property type="molecule type" value="Genomic_DNA"/>
</dbReference>
<dbReference type="Gene3D" id="1.10.10.10">
    <property type="entry name" value="Winged helix-like DNA-binding domain superfamily/Winged helix DNA-binding domain"/>
    <property type="match status" value="1"/>
</dbReference>
<dbReference type="Pfam" id="PF03466">
    <property type="entry name" value="LysR_substrate"/>
    <property type="match status" value="1"/>
</dbReference>
<dbReference type="RefSeq" id="WP_178358928.1">
    <property type="nucleotide sequence ID" value="NZ_JABFYL010000024.1"/>
</dbReference>
<dbReference type="SUPFAM" id="SSF46785">
    <property type="entry name" value="Winged helix' DNA-binding domain"/>
    <property type="match status" value="1"/>
</dbReference>
<dbReference type="PANTHER" id="PTHR30346:SF0">
    <property type="entry name" value="HCA OPERON TRANSCRIPTIONAL ACTIVATOR HCAR"/>
    <property type="match status" value="1"/>
</dbReference>
<sequence>MDDVDLLRHLRYFVEVAENRHFGRAAASLGVTQPPVSQGLRRLEKHLGLKLIERTADGAMVTAEGAALLPRARLIVDDSTRLLDDAQHLFGVLQRLRWGVIPQLDDELVARCTYALRRSSTPADASLSTVTNGTSQLLSDVRRGALHLAVIQHPALVEGVIAGPVITLGRSVVVPAGHRTATARSPRAQMLDGLDFATPPREDNPAGHDLMIDSLRRRGLDPAIQAASTHREVGAAVASGRCFGLATSTAPVLSGTVHRRMLVDDAALRVRIVTAPGLSVDELLYALDRELLRTN</sequence>
<dbReference type="InterPro" id="IPR000847">
    <property type="entry name" value="LysR_HTH_N"/>
</dbReference>
<dbReference type="FunFam" id="1.10.10.10:FF:000001">
    <property type="entry name" value="LysR family transcriptional regulator"/>
    <property type="match status" value="1"/>
</dbReference>
<proteinExistence type="inferred from homology"/>
<dbReference type="InterPro" id="IPR036388">
    <property type="entry name" value="WH-like_DNA-bd_sf"/>
</dbReference>